<protein>
    <recommendedName>
        <fullName evidence="3">4Fe-4S ferredoxin-type domain-containing protein</fullName>
    </recommendedName>
</protein>
<dbReference type="EMBL" id="JBHSCR010000003">
    <property type="protein sequence ID" value="MFC4347545.1"/>
    <property type="molecule type" value="Genomic_DNA"/>
</dbReference>
<reference evidence="2" key="1">
    <citation type="journal article" date="2019" name="Int. J. Syst. Evol. Microbiol.">
        <title>The Global Catalogue of Microorganisms (GCM) 10K type strain sequencing project: providing services to taxonomists for standard genome sequencing and annotation.</title>
        <authorList>
            <consortium name="The Broad Institute Genomics Platform"/>
            <consortium name="The Broad Institute Genome Sequencing Center for Infectious Disease"/>
            <person name="Wu L."/>
            <person name="Ma J."/>
        </authorList>
    </citation>
    <scope>NUCLEOTIDE SEQUENCE [LARGE SCALE GENOMIC DNA]</scope>
    <source>
        <strain evidence="2">CGMCC 1.15304</strain>
    </source>
</reference>
<name>A0ABV8UA58_9PROT</name>
<dbReference type="Proteomes" id="UP001595776">
    <property type="component" value="Unassembled WGS sequence"/>
</dbReference>
<evidence type="ECO:0000313" key="1">
    <source>
        <dbReference type="EMBL" id="MFC4347545.1"/>
    </source>
</evidence>
<organism evidence="1 2">
    <name type="scientific">Kordiimonas lipolytica</name>
    <dbReference type="NCBI Taxonomy" id="1662421"/>
    <lineage>
        <taxon>Bacteria</taxon>
        <taxon>Pseudomonadati</taxon>
        <taxon>Pseudomonadota</taxon>
        <taxon>Alphaproteobacteria</taxon>
        <taxon>Kordiimonadales</taxon>
        <taxon>Kordiimonadaceae</taxon>
        <taxon>Kordiimonas</taxon>
    </lineage>
</organism>
<evidence type="ECO:0008006" key="3">
    <source>
        <dbReference type="Google" id="ProtNLM"/>
    </source>
</evidence>
<accession>A0ABV8UA58</accession>
<comment type="caution">
    <text evidence="1">The sequence shown here is derived from an EMBL/GenBank/DDBJ whole genome shotgun (WGS) entry which is preliminary data.</text>
</comment>
<evidence type="ECO:0000313" key="2">
    <source>
        <dbReference type="Proteomes" id="UP001595776"/>
    </source>
</evidence>
<dbReference type="RefSeq" id="WP_068153307.1">
    <property type="nucleotide sequence ID" value="NZ_JBHSCR010000003.1"/>
</dbReference>
<proteinExistence type="predicted"/>
<keyword evidence="2" id="KW-1185">Reference proteome</keyword>
<sequence>MTYPFDEAGTLAKAGLNLHAVFELAALPEETREALSGACGDMGAYRQLILLGHGGRALWRAMEGQKALLAKRSADPVDAYSEAAVYTYLETSPACAGFQILYPPSSSTVPLIQLGELAGWHHASKFGIGINADWGSWFAYRALVLADSRFAPVARPADASPCDTCTDKPCITACPAAAVTDEAFLAARCFGHRLADGSACAQTCHARLACPVAQVRRYGPEQMRYHYGRSLETLHDYRKRGLV</sequence>
<gene>
    <name evidence="1" type="ORF">ACFO5Q_06770</name>
</gene>